<name>A0A5B9DGE0_9ARCH</name>
<dbReference type="RefSeq" id="WP_147665056.1">
    <property type="nucleotide sequence ID" value="NZ_CP042905.2"/>
</dbReference>
<dbReference type="Proteomes" id="UP000321408">
    <property type="component" value="Chromosome"/>
</dbReference>
<protein>
    <submittedName>
        <fullName evidence="1">Uncharacterized protein</fullName>
    </submittedName>
</protein>
<dbReference type="OrthoDB" id="23478at2157"/>
<evidence type="ECO:0000313" key="2">
    <source>
        <dbReference type="Proteomes" id="UP000321408"/>
    </source>
</evidence>
<sequence length="298" mass="33710">MMQNKIQNLLDNFTENHKDNVLPNEFNSHQIFSKIFFGIGQGSDPLFLKYKEIIGKYHFTPAELWSSFNFLPKNIHPEEISVLSFGFSFSDDIKEAGSKSQISPPELYLIARNFADTTINSALVSVQQFLDELGFNAALCNQSHLVELVGYSSSWSERHVAYAAGLGSFSLTDAFISDYGSNIRLGSIITDAPFPLSKRKIKTPYSNCLYFANKSCKKCIERCPINAINEQGHDKELCHQYGQKIAQQMMEKWGNLLKPSSRRVKGEVRQRRFPAVGCALCQFDVPCMNQNPIKNLKN</sequence>
<dbReference type="PANTHER" id="PTHR42827:SF1">
    <property type="entry name" value="IRON-SULFUR CLUSTER-BINDING PROTEIN"/>
    <property type="match status" value="1"/>
</dbReference>
<dbReference type="AlphaFoldDB" id="A0A5B9DGE0"/>
<dbReference type="EMBL" id="CP042905">
    <property type="protein sequence ID" value="QEE18091.1"/>
    <property type="molecule type" value="Genomic_DNA"/>
</dbReference>
<reference evidence="1 2" key="2">
    <citation type="journal article" date="2024" name="Int. J. Syst. Evol. Microbiol.">
        <title>Promethearchaeum syntrophicum gen. nov., sp. nov., an anaerobic, obligately syntrophic archaeon, the first isolate of the lineage 'Asgard' archaea, and proposal of the new archaeal phylum Promethearchaeota phyl. nov. and kingdom Promethearchaeati regn. nov.</title>
        <authorList>
            <person name="Imachi H."/>
            <person name="Nobu M.K."/>
            <person name="Kato S."/>
            <person name="Takaki Y."/>
            <person name="Miyazaki M."/>
            <person name="Miyata M."/>
            <person name="Ogawara M."/>
            <person name="Saito Y."/>
            <person name="Sakai S."/>
            <person name="Tahara Y.O."/>
            <person name="Takano Y."/>
            <person name="Tasumi E."/>
            <person name="Uematsu K."/>
            <person name="Yoshimura T."/>
            <person name="Itoh T."/>
            <person name="Ohkuma M."/>
            <person name="Takai K."/>
        </authorList>
    </citation>
    <scope>NUCLEOTIDE SEQUENCE [LARGE SCALE GENOMIC DNA]</scope>
    <source>
        <strain evidence="1 2">MK-D1</strain>
    </source>
</reference>
<dbReference type="KEGG" id="psyt:DSAG12_03929"/>
<proteinExistence type="predicted"/>
<dbReference type="SUPFAM" id="SSF54862">
    <property type="entry name" value="4Fe-4S ferredoxins"/>
    <property type="match status" value="1"/>
</dbReference>
<evidence type="ECO:0000313" key="1">
    <source>
        <dbReference type="EMBL" id="QEE18091.1"/>
    </source>
</evidence>
<dbReference type="PANTHER" id="PTHR42827">
    <property type="entry name" value="IRON-SULFUR CLUSTER-BINDING PROTEIN-RELATED"/>
    <property type="match status" value="1"/>
</dbReference>
<dbReference type="GeneID" id="41331894"/>
<accession>A0A5B9DGE0</accession>
<gene>
    <name evidence="1" type="ORF">DSAG12_03929</name>
</gene>
<keyword evidence="2" id="KW-1185">Reference proteome</keyword>
<reference evidence="1 2" key="1">
    <citation type="journal article" date="2020" name="Nature">
        <title>Isolation of an archaeon at the prokaryote-eukaryote interface.</title>
        <authorList>
            <person name="Imachi H."/>
            <person name="Nobu M.K."/>
            <person name="Nakahara N."/>
            <person name="Morono Y."/>
            <person name="Ogawara M."/>
            <person name="Takaki Y."/>
            <person name="Takano Y."/>
            <person name="Uematsu K."/>
            <person name="Ikuta T."/>
            <person name="Ito M."/>
            <person name="Matsui Y."/>
            <person name="Miyazaki M."/>
            <person name="Murata K."/>
            <person name="Saito Y."/>
            <person name="Sakai S."/>
            <person name="Song C."/>
            <person name="Tasumi E."/>
            <person name="Yamanaka Y."/>
            <person name="Yamaguchi T."/>
            <person name="Kamagata Y."/>
            <person name="Tamaki H."/>
            <person name="Takai K."/>
        </authorList>
    </citation>
    <scope>NUCLEOTIDE SEQUENCE [LARGE SCALE GENOMIC DNA]</scope>
    <source>
        <strain evidence="1 2">MK-D1</strain>
    </source>
</reference>
<organism evidence="1 2">
    <name type="scientific">Promethearchaeum syntrophicum</name>
    <dbReference type="NCBI Taxonomy" id="2594042"/>
    <lineage>
        <taxon>Archaea</taxon>
        <taxon>Promethearchaeati</taxon>
        <taxon>Promethearchaeota</taxon>
        <taxon>Promethearchaeia</taxon>
        <taxon>Promethearchaeales</taxon>
        <taxon>Promethearchaeaceae</taxon>
        <taxon>Promethearchaeum</taxon>
    </lineage>
</organism>